<feature type="compositionally biased region" description="Basic and acidic residues" evidence="1">
    <location>
        <begin position="24"/>
        <end position="42"/>
    </location>
</feature>
<reference evidence="2" key="1">
    <citation type="journal article" date="2013" name="J. Plant Res.">
        <title>Effect of fungi and light on seed germination of three Opuntia species from semiarid lands of central Mexico.</title>
        <authorList>
            <person name="Delgado-Sanchez P."/>
            <person name="Jimenez-Bremont J.F."/>
            <person name="Guerrero-Gonzalez Mde L."/>
            <person name="Flores J."/>
        </authorList>
    </citation>
    <scope>NUCLEOTIDE SEQUENCE</scope>
    <source>
        <tissue evidence="2">Cladode</tissue>
    </source>
</reference>
<name>A0A7C8YR12_OPUST</name>
<feature type="region of interest" description="Disordered" evidence="1">
    <location>
        <begin position="1"/>
        <end position="70"/>
    </location>
</feature>
<evidence type="ECO:0000256" key="1">
    <source>
        <dbReference type="SAM" id="MobiDB-lite"/>
    </source>
</evidence>
<feature type="compositionally biased region" description="Low complexity" evidence="1">
    <location>
        <begin position="53"/>
        <end position="62"/>
    </location>
</feature>
<reference evidence="2" key="2">
    <citation type="submission" date="2020-07" db="EMBL/GenBank/DDBJ databases">
        <authorList>
            <person name="Vera ALvarez R."/>
            <person name="Arias-Moreno D.M."/>
            <person name="Jimenez-Jacinto V."/>
            <person name="Jimenez-Bremont J.F."/>
            <person name="Swaminathan K."/>
            <person name="Moose S.P."/>
            <person name="Guerrero-Gonzalez M.L."/>
            <person name="Marino-Ramirez L."/>
            <person name="Landsman D."/>
            <person name="Rodriguez-Kessler M."/>
            <person name="Delgado-Sanchez P."/>
        </authorList>
    </citation>
    <scope>NUCLEOTIDE SEQUENCE</scope>
    <source>
        <tissue evidence="2">Cladode</tissue>
    </source>
</reference>
<protein>
    <submittedName>
        <fullName evidence="2">Uncharacterized protein</fullName>
    </submittedName>
</protein>
<dbReference type="AlphaFoldDB" id="A0A7C8YR12"/>
<sequence>MDCIWNVMPSPPPGQNDAFYDEEEVHREGSPAKREKLGRDSSESESDPDSVSRDSVSPSRSDLGFEWDSDSGKQLGVISRVRGESWVTRSETDLMIRIGGRG</sequence>
<evidence type="ECO:0000313" key="2">
    <source>
        <dbReference type="EMBL" id="MBA4624558.1"/>
    </source>
</evidence>
<proteinExistence type="predicted"/>
<organism evidence="2">
    <name type="scientific">Opuntia streptacantha</name>
    <name type="common">Prickly pear cactus</name>
    <name type="synonym">Opuntia cardona</name>
    <dbReference type="NCBI Taxonomy" id="393608"/>
    <lineage>
        <taxon>Eukaryota</taxon>
        <taxon>Viridiplantae</taxon>
        <taxon>Streptophyta</taxon>
        <taxon>Embryophyta</taxon>
        <taxon>Tracheophyta</taxon>
        <taxon>Spermatophyta</taxon>
        <taxon>Magnoliopsida</taxon>
        <taxon>eudicotyledons</taxon>
        <taxon>Gunneridae</taxon>
        <taxon>Pentapetalae</taxon>
        <taxon>Caryophyllales</taxon>
        <taxon>Cactineae</taxon>
        <taxon>Cactaceae</taxon>
        <taxon>Opuntioideae</taxon>
        <taxon>Opuntia</taxon>
    </lineage>
</organism>
<dbReference type="EMBL" id="GISG01048053">
    <property type="protein sequence ID" value="MBA4624558.1"/>
    <property type="molecule type" value="Transcribed_RNA"/>
</dbReference>
<accession>A0A7C8YR12</accession>